<dbReference type="PANTHER" id="PTHR30448:SF0">
    <property type="entry name" value="RNASE ADAPTER PROTEIN RAPZ"/>
    <property type="match status" value="1"/>
</dbReference>
<keyword evidence="1 4" id="KW-0547">Nucleotide-binding</keyword>
<name>A0ABR5PZ53_9ACTN</name>
<comment type="caution">
    <text evidence="7">The sequence shown here is derived from an EMBL/GenBank/DDBJ whole genome shotgun (WGS) entry which is preliminary data.</text>
</comment>
<dbReference type="GeneID" id="84905228"/>
<dbReference type="InterPro" id="IPR027417">
    <property type="entry name" value="P-loop_NTPase"/>
</dbReference>
<keyword evidence="8" id="KW-1185">Reference proteome</keyword>
<reference evidence="7 8" key="1">
    <citation type="journal article" date="2015" name="Genome Announc.">
        <title>Expanding the biotechnology potential of lactobacilli through comparative genomics of 213 strains and associated genera.</title>
        <authorList>
            <person name="Sun Z."/>
            <person name="Harris H.M."/>
            <person name="McCann A."/>
            <person name="Guo C."/>
            <person name="Argimon S."/>
            <person name="Zhang W."/>
            <person name="Yang X."/>
            <person name="Jeffery I.B."/>
            <person name="Cooney J.C."/>
            <person name="Kagawa T.F."/>
            <person name="Liu W."/>
            <person name="Song Y."/>
            <person name="Salvetti E."/>
            <person name="Wrobel A."/>
            <person name="Rasinkangas P."/>
            <person name="Parkhill J."/>
            <person name="Rea M.C."/>
            <person name="O'Sullivan O."/>
            <person name="Ritari J."/>
            <person name="Douillard F.P."/>
            <person name="Paul Ross R."/>
            <person name="Yang R."/>
            <person name="Briner A.E."/>
            <person name="Felis G.E."/>
            <person name="de Vos W.M."/>
            <person name="Barrangou R."/>
            <person name="Klaenhammer T.R."/>
            <person name="Caufield P.W."/>
            <person name="Cui Y."/>
            <person name="Zhang H."/>
            <person name="O'Toole P.W."/>
        </authorList>
    </citation>
    <scope>NUCLEOTIDE SEQUENCE [LARGE SCALE GENOMIC DNA]</scope>
    <source>
        <strain evidence="7 8">DSM 7090</strain>
    </source>
</reference>
<feature type="domain" description="RapZ-like N-terminal" evidence="5">
    <location>
        <begin position="16"/>
        <end position="170"/>
    </location>
</feature>
<feature type="binding site" evidence="4">
    <location>
        <begin position="73"/>
        <end position="76"/>
    </location>
    <ligand>
        <name>GTP</name>
        <dbReference type="ChEBI" id="CHEBI:37565"/>
    </ligand>
</feature>
<evidence type="ECO:0000313" key="7">
    <source>
        <dbReference type="EMBL" id="KRO01824.1"/>
    </source>
</evidence>
<sequence>MGQDNPIQRQKVSVPDIVIITGMSGSGRTQALHVFEDMGYYCIDNLPPTLILQLANVVGINSSIGRHLAVTCDLRSQGLFDDMLEVLHSLADHELTYSMVFLDSSDEVIMRRYDENRRRHPVAQQGESLEKAVKRERRQLAVVRKAADVVIDTSTMRTTTLRNRLRRIFSELSDQQLLEVNVFSFGFKHGMPVESDLMIDVRFLPNPFYDPEMRTMTGLDERVATYVLDNPTTKKFLKSWFELLDVIMPGYVAEGKSHLSIAVGCTGGQHRSVAIAKATSEHLLQAGYRATLSHRDLALANTQAKGQ</sequence>
<proteinExistence type="inferred from homology"/>
<dbReference type="HAMAP" id="MF_00636">
    <property type="entry name" value="RapZ_like"/>
    <property type="match status" value="1"/>
</dbReference>
<dbReference type="Pfam" id="PF22740">
    <property type="entry name" value="PapZ_C"/>
    <property type="match status" value="1"/>
</dbReference>
<protein>
    <recommendedName>
        <fullName evidence="9">Nucleotide-binding protein</fullName>
    </recommendedName>
</protein>
<keyword evidence="3 4" id="KW-0342">GTP-binding</keyword>
<dbReference type="PIRSF" id="PIRSF005052">
    <property type="entry name" value="P-loopkin"/>
    <property type="match status" value="1"/>
</dbReference>
<evidence type="ECO:0000256" key="2">
    <source>
        <dbReference type="ARBA" id="ARBA00022840"/>
    </source>
</evidence>
<dbReference type="RefSeq" id="WP_003150492.1">
    <property type="nucleotide sequence ID" value="NZ_CAUPIQ010000002.1"/>
</dbReference>
<dbReference type="SUPFAM" id="SSF52540">
    <property type="entry name" value="P-loop containing nucleoside triphosphate hydrolases"/>
    <property type="match status" value="1"/>
</dbReference>
<evidence type="ECO:0008006" key="9">
    <source>
        <dbReference type="Google" id="ProtNLM"/>
    </source>
</evidence>
<keyword evidence="2 4" id="KW-0067">ATP-binding</keyword>
<dbReference type="PANTHER" id="PTHR30448">
    <property type="entry name" value="RNASE ADAPTER PROTEIN RAPZ"/>
    <property type="match status" value="1"/>
</dbReference>
<gene>
    <name evidence="7" type="ORF">IV60_GL001068</name>
</gene>
<evidence type="ECO:0000259" key="6">
    <source>
        <dbReference type="Pfam" id="PF22740"/>
    </source>
</evidence>
<dbReference type="Pfam" id="PF03668">
    <property type="entry name" value="RapZ-like_N"/>
    <property type="match status" value="1"/>
</dbReference>
<evidence type="ECO:0000259" key="5">
    <source>
        <dbReference type="Pfam" id="PF03668"/>
    </source>
</evidence>
<evidence type="ECO:0000256" key="1">
    <source>
        <dbReference type="ARBA" id="ARBA00022741"/>
    </source>
</evidence>
<dbReference type="EMBL" id="JQCP01000003">
    <property type="protein sequence ID" value="KRO01824.1"/>
    <property type="molecule type" value="Genomic_DNA"/>
</dbReference>
<organism evidence="7 8">
    <name type="scientific">Lancefieldella rimae</name>
    <dbReference type="NCBI Taxonomy" id="1383"/>
    <lineage>
        <taxon>Bacteria</taxon>
        <taxon>Bacillati</taxon>
        <taxon>Actinomycetota</taxon>
        <taxon>Coriobacteriia</taxon>
        <taxon>Coriobacteriales</taxon>
        <taxon>Atopobiaceae</taxon>
        <taxon>Lancefieldella</taxon>
    </lineage>
</organism>
<feature type="binding site" evidence="4">
    <location>
        <begin position="22"/>
        <end position="29"/>
    </location>
    <ligand>
        <name>ATP</name>
        <dbReference type="ChEBI" id="CHEBI:30616"/>
    </ligand>
</feature>
<dbReference type="InterPro" id="IPR053931">
    <property type="entry name" value="RapZ_C"/>
</dbReference>
<dbReference type="InterPro" id="IPR053930">
    <property type="entry name" value="RapZ-like_N"/>
</dbReference>
<evidence type="ECO:0000256" key="4">
    <source>
        <dbReference type="HAMAP-Rule" id="MF_00636"/>
    </source>
</evidence>
<dbReference type="NCBIfam" id="NF003828">
    <property type="entry name" value="PRK05416.1"/>
    <property type="match status" value="1"/>
</dbReference>
<evidence type="ECO:0000256" key="3">
    <source>
        <dbReference type="ARBA" id="ARBA00023134"/>
    </source>
</evidence>
<feature type="domain" description="RapZ C-terminal" evidence="6">
    <location>
        <begin position="179"/>
        <end position="297"/>
    </location>
</feature>
<dbReference type="Proteomes" id="UP000051927">
    <property type="component" value="Unassembled WGS sequence"/>
</dbReference>
<accession>A0ABR5PZ53</accession>
<dbReference type="InterPro" id="IPR005337">
    <property type="entry name" value="RapZ-like"/>
</dbReference>
<evidence type="ECO:0000313" key="8">
    <source>
        <dbReference type="Proteomes" id="UP000051927"/>
    </source>
</evidence>